<gene>
    <name evidence="1" type="ORF">NCTC12971_03757</name>
</gene>
<organism evidence="1 2">
    <name type="scientific">Serratia rubidaea</name>
    <name type="common">Serratia marinorubra</name>
    <dbReference type="NCBI Taxonomy" id="61652"/>
    <lineage>
        <taxon>Bacteria</taxon>
        <taxon>Pseudomonadati</taxon>
        <taxon>Pseudomonadota</taxon>
        <taxon>Gammaproteobacteria</taxon>
        <taxon>Enterobacterales</taxon>
        <taxon>Yersiniaceae</taxon>
        <taxon>Serratia</taxon>
    </lineage>
</organism>
<accession>A0A4V6JHN5</accession>
<dbReference type="AlphaFoldDB" id="A0A4V6JHN5"/>
<dbReference type="EMBL" id="LR590463">
    <property type="protein sequence ID" value="VTP64823.1"/>
    <property type="molecule type" value="Genomic_DNA"/>
</dbReference>
<reference evidence="1 2" key="1">
    <citation type="submission" date="2019-05" db="EMBL/GenBank/DDBJ databases">
        <authorList>
            <consortium name="Pathogen Informatics"/>
        </authorList>
    </citation>
    <scope>NUCLEOTIDE SEQUENCE [LARGE SCALE GENOMIC DNA]</scope>
    <source>
        <strain evidence="1 2">NCTC12971</strain>
    </source>
</reference>
<proteinExistence type="predicted"/>
<evidence type="ECO:0000313" key="1">
    <source>
        <dbReference type="EMBL" id="VTP64823.1"/>
    </source>
</evidence>
<sequence>METKEIRRNNLRDLMARYARNGINQNEFAALVESSAPR</sequence>
<dbReference type="Proteomes" id="UP000307968">
    <property type="component" value="Chromosome"/>
</dbReference>
<protein>
    <submittedName>
        <fullName evidence="1">Uncharacterized protein</fullName>
    </submittedName>
</protein>
<name>A0A4V6JHN5_SERRU</name>
<evidence type="ECO:0000313" key="2">
    <source>
        <dbReference type="Proteomes" id="UP000307968"/>
    </source>
</evidence>